<accession>A0ACC1IB57</accession>
<dbReference type="Proteomes" id="UP001150581">
    <property type="component" value="Unassembled WGS sequence"/>
</dbReference>
<evidence type="ECO:0000313" key="2">
    <source>
        <dbReference type="Proteomes" id="UP001150581"/>
    </source>
</evidence>
<organism evidence="1 2">
    <name type="scientific">Kickxella alabastrina</name>
    <dbReference type="NCBI Taxonomy" id="61397"/>
    <lineage>
        <taxon>Eukaryota</taxon>
        <taxon>Fungi</taxon>
        <taxon>Fungi incertae sedis</taxon>
        <taxon>Zoopagomycota</taxon>
        <taxon>Kickxellomycotina</taxon>
        <taxon>Kickxellomycetes</taxon>
        <taxon>Kickxellales</taxon>
        <taxon>Kickxellaceae</taxon>
        <taxon>Kickxella</taxon>
    </lineage>
</organism>
<protein>
    <submittedName>
        <fullName evidence="1">Uncharacterized protein</fullName>
    </submittedName>
</protein>
<name>A0ACC1IB57_9FUNG</name>
<keyword evidence="2" id="KW-1185">Reference proteome</keyword>
<reference evidence="1" key="1">
    <citation type="submission" date="2022-07" db="EMBL/GenBank/DDBJ databases">
        <title>Phylogenomic reconstructions and comparative analyses of Kickxellomycotina fungi.</title>
        <authorList>
            <person name="Reynolds N.K."/>
            <person name="Stajich J.E."/>
            <person name="Barry K."/>
            <person name="Grigoriev I.V."/>
            <person name="Crous P."/>
            <person name="Smith M.E."/>
        </authorList>
    </citation>
    <scope>NUCLEOTIDE SEQUENCE</scope>
    <source>
        <strain evidence="1">Benny 63K</strain>
    </source>
</reference>
<evidence type="ECO:0000313" key="1">
    <source>
        <dbReference type="EMBL" id="KAJ1889553.1"/>
    </source>
</evidence>
<sequence>MKISPVFLLLSATLAHGHKGYNLYNAPAAQTTGSYVPLFDFELAPYNVALEIVAEALEKLADTMEPLDVPLPLIGPEYYLEVMVKSTKKTYAPRPDGQINPISIEGGEAPLVTEIDIILPGESVVHQTIVLPIDGGGQPSSATESNEESENPVTDISVPALIPSPELQTDGATGALPNIESTPAAGTEASEEALSGSTTESASEAETNTETETEPTATEALDSAGIDSDVASLPDATATEIAIVTATATETATVLATVTADVTTATESVDNESTSEIDSSKSTEEITLESLSLEDTITPSSTETEGAGPTEEGSVEATPSETVFVIADDLTSASESPSANATDSVSASETESEATSTIETVAETIAEPASEEAIPSKTVFVIADGNTLASELSSDVTNNSIVDYEGSSAPVDATTTESAAASATESAAASATESSAASATASAVESVAESVTETTEETGEESVAESVAESTWTSETASVSVSQETGNIPEIIGGTYESSISAHEKSLSNANSASTTEEGTLDTDEIAEKSSGVSPVESDIEEISADVSLEQETSSAPGSFELIAVPSNASTPSSGYADESTDTDAEVAEPALTELDDISPSADAFFDEGELPAASPTEGVAPELIAATNGLVQSIDIINADNENMLESSIGAILHSVIEDYKTQSNPKAAIGFAIIHARREATAAGDYI</sequence>
<dbReference type="EMBL" id="JANBPG010001521">
    <property type="protein sequence ID" value="KAJ1889553.1"/>
    <property type="molecule type" value="Genomic_DNA"/>
</dbReference>
<comment type="caution">
    <text evidence="1">The sequence shown here is derived from an EMBL/GenBank/DDBJ whole genome shotgun (WGS) entry which is preliminary data.</text>
</comment>
<proteinExistence type="predicted"/>
<gene>
    <name evidence="1" type="ORF">LPJ66_007970</name>
</gene>